<keyword evidence="1" id="KW-0677">Repeat</keyword>
<feature type="repeat" description="ANK" evidence="2">
    <location>
        <begin position="1384"/>
        <end position="1413"/>
    </location>
</feature>
<dbReference type="SUPFAM" id="SSF52540">
    <property type="entry name" value="P-loop containing nucleoside triphosphate hydrolases"/>
    <property type="match status" value="1"/>
</dbReference>
<dbReference type="PROSITE" id="PS50297">
    <property type="entry name" value="ANK_REP_REGION"/>
    <property type="match status" value="5"/>
</dbReference>
<evidence type="ECO:0000259" key="3">
    <source>
        <dbReference type="Pfam" id="PF17100"/>
    </source>
</evidence>
<dbReference type="EMBL" id="JPDN02000001">
    <property type="protein sequence ID" value="PON30769.1"/>
    <property type="molecule type" value="Genomic_DNA"/>
</dbReference>
<sequence length="1484" mass="165731">MRFKRLKQRLGISTSKQNVIQQNVIQTGGTTARPAQTGKIEASSTSRVALVDQLEQPPSSFDDNDVPIRDLWNLAYDKLRKEDEQLIKNYEAKIQKNLSAVNGHVIDSKTSIRDQMDIVLRNKMNEVNHNSWEIRFGSSEVQVKDLAQPFLGVINWANEYITGALTLNPCASMAWAGISLLLPLFLNHSKQAASLAKGLQDISSLLVQSRMREDLYVRRYEAKAQTGKQEPSALPHQEYKNSLEVLYREILRFQAMSYCYYTSIDAFRLGRDVVKWDDWDKLLGQIHNQERRFAAIEALWRDSRYDEECSEVKKRHQESLHKLGEISTDLSSMRNAQVERNRQELLDWLSDVDPSEIYNTARDKHGAGTGEWLTMESEEFKAWKESPSSLLWLHGKAGSGKSVLSSVVIKHLQDAYASDSLTALAYFFFSFSDSEKQNVNQMLASLVKQLCSRRPDTPQPIKSLSEYKEKGQRPDTKTLGAILTTVARGFSAVYITIDALDECPLLYGERRMLFSSLRQIMAAAPANVHMFCTSRREADIDSAMGTLLPSPLQVTMIDLTIRRNVVDHDIGLFIDSTLTSDEYGSWPETIRAEARESLIEKADGMFQYIFFQLETLRRLSSAHLIHEALQNLPLGLDATYDRLLLGLDVEFRSHVINCLKWLAFSNGVLGLKQLAEIFILRPRHALALDDSERLFKPKDVLKYLSGLVVVFQEERGRYKKDTCIRLAHFSVKEYLISSRICEGPAKAFAISEADAHLHIAHCCLAYHLQRSAMAEDDFDLQLSEYAAVQWPWHLEMVPRTSWPAEVTQAARQALAIRSPRLDHQLREKWPPGSMLLYHDDKSMHLRLRPQCYTARFGFTQLTEMLLSRETAVNKYLTQGDLNAALHDAAYGGSIAAVELCLRKGADVNSKSEVFGDALQAAAFGGHIEIVKLLLDSRADINAQRGGWGSPLQAAAEASQLDVLKLLVSREADIDLPSNESGCVLTSTIHKYNGGSSSECLLYLLEAGADINRRGGGIHGTALHKAAMNMRRDDAKKLFHLLLERDADVNLPGGKYGYPLQAACASGGSCLEEIKLLLDRGADVNAEGGYFGTALQAACSEGRYEPIVHLLLDKGADVNSRGGEYGSPLNAACLFIRWEVPLPYDERNTTWIDWEQLPLIRQLLGRGVELNEPCGRGGTALQAACEGSFFEVVRELLDRGAEVNVQGGKYGTALQAACVGKYKDRVGIFRLLLEHGADAHAQGGFFGSIWHAAAAQLNRDFAPVLQQLLDLGADINDARGKQHPTALHAALGRVLQKESLGARWVAHPEVEESIDRIRFLIDHGADVNLVAGIYGSPLQLACAMEAEANCDWYNSFNDGYEDQAIHFLKNSPNLDFNIQGGVFGSALQAATWTGKSEVVRILLHKGADVNPRNGKYRSPLNAAVFRGHWDIVEMLLDHGASPDCYHSQEVDKAWLQQVEKECGEEAVERYQLFWADQKSQCASSV</sequence>
<keyword evidence="2" id="KW-0040">ANK repeat</keyword>
<proteinExistence type="predicted"/>
<dbReference type="Gene3D" id="3.40.50.300">
    <property type="entry name" value="P-loop containing nucleotide triphosphate hydrolases"/>
    <property type="match status" value="1"/>
</dbReference>
<dbReference type="InterPro" id="IPR027417">
    <property type="entry name" value="P-loop_NTPase"/>
</dbReference>
<evidence type="ECO:0000256" key="2">
    <source>
        <dbReference type="PROSITE-ProRule" id="PRU00023"/>
    </source>
</evidence>
<protein>
    <submittedName>
        <fullName evidence="5">Uncharacterized protein</fullName>
    </submittedName>
</protein>
<feature type="domain" description="Nephrocystin 3-like N-terminal" evidence="4">
    <location>
        <begin position="368"/>
        <end position="535"/>
    </location>
</feature>
<evidence type="ECO:0000259" key="4">
    <source>
        <dbReference type="Pfam" id="PF24883"/>
    </source>
</evidence>
<feature type="repeat" description="ANK" evidence="2">
    <location>
        <begin position="949"/>
        <end position="978"/>
    </location>
</feature>
<dbReference type="InterPro" id="IPR056884">
    <property type="entry name" value="NPHP3-like_N"/>
</dbReference>
<accession>A0A2P5A2L2</accession>
<dbReference type="PANTHER" id="PTHR10039">
    <property type="entry name" value="AMELOGENIN"/>
    <property type="match status" value="1"/>
</dbReference>
<dbReference type="GeneID" id="29989225"/>
<evidence type="ECO:0000313" key="6">
    <source>
        <dbReference type="Proteomes" id="UP000054821"/>
    </source>
</evidence>
<keyword evidence="6" id="KW-1185">Reference proteome</keyword>
<dbReference type="Pfam" id="PF17100">
    <property type="entry name" value="NACHT_N"/>
    <property type="match status" value="1"/>
</dbReference>
<dbReference type="STRING" id="398673.A0A2P5A2L2"/>
<dbReference type="Proteomes" id="UP000054821">
    <property type="component" value="Unassembled WGS sequence"/>
</dbReference>
<feature type="repeat" description="ANK" evidence="2">
    <location>
        <begin position="917"/>
        <end position="945"/>
    </location>
</feature>
<dbReference type="InterPro" id="IPR031359">
    <property type="entry name" value="NACHT_N"/>
</dbReference>
<dbReference type="SUPFAM" id="SSF48403">
    <property type="entry name" value="Ankyrin repeat"/>
    <property type="match status" value="2"/>
</dbReference>
<dbReference type="InterPro" id="IPR002110">
    <property type="entry name" value="Ankyrin_rpt"/>
</dbReference>
<feature type="repeat" description="ANK" evidence="2">
    <location>
        <begin position="1414"/>
        <end position="1446"/>
    </location>
</feature>
<dbReference type="Pfam" id="PF24883">
    <property type="entry name" value="NPHP3_N"/>
    <property type="match status" value="1"/>
</dbReference>
<feature type="repeat" description="ANK" evidence="2">
    <location>
        <begin position="1092"/>
        <end position="1122"/>
    </location>
</feature>
<feature type="repeat" description="ANK" evidence="2">
    <location>
        <begin position="880"/>
        <end position="912"/>
    </location>
</feature>
<dbReference type="Pfam" id="PF12796">
    <property type="entry name" value="Ank_2"/>
    <property type="match status" value="4"/>
</dbReference>
<organism evidence="5 6">
    <name type="scientific">Trichoderma gamsii</name>
    <dbReference type="NCBI Taxonomy" id="398673"/>
    <lineage>
        <taxon>Eukaryota</taxon>
        <taxon>Fungi</taxon>
        <taxon>Dikarya</taxon>
        <taxon>Ascomycota</taxon>
        <taxon>Pezizomycotina</taxon>
        <taxon>Sordariomycetes</taxon>
        <taxon>Hypocreomycetidae</taxon>
        <taxon>Hypocreales</taxon>
        <taxon>Hypocreaceae</taxon>
        <taxon>Trichoderma</taxon>
    </lineage>
</organism>
<name>A0A2P5A2L2_9HYPO</name>
<feature type="repeat" description="ANK" evidence="2">
    <location>
        <begin position="1175"/>
        <end position="1207"/>
    </location>
</feature>
<dbReference type="SMART" id="SM00248">
    <property type="entry name" value="ANK"/>
    <property type="match status" value="13"/>
</dbReference>
<gene>
    <name evidence="5" type="ORF">TGAM01_v200189</name>
</gene>
<evidence type="ECO:0000313" key="5">
    <source>
        <dbReference type="EMBL" id="PON30769.1"/>
    </source>
</evidence>
<dbReference type="RefSeq" id="XP_024406719.1">
    <property type="nucleotide sequence ID" value="XM_024548504.1"/>
</dbReference>
<dbReference type="PROSITE" id="PS50088">
    <property type="entry name" value="ANK_REPEAT"/>
    <property type="match status" value="7"/>
</dbReference>
<feature type="domain" description="NWD NACHT-NTPase N-terminal" evidence="3">
    <location>
        <begin position="70"/>
        <end position="293"/>
    </location>
</feature>
<dbReference type="Gene3D" id="1.25.40.20">
    <property type="entry name" value="Ankyrin repeat-containing domain"/>
    <property type="match status" value="3"/>
</dbReference>
<reference evidence="5 6" key="1">
    <citation type="journal article" date="2016" name="Genome Announc.">
        <title>Draft Whole-Genome Sequence of Trichoderma gamsii T6085, a Promising Biocontrol Agent of Fusarium Head Blight on Wheat.</title>
        <authorList>
            <person name="Baroncelli R."/>
            <person name="Zapparata A."/>
            <person name="Piaggeschi G."/>
            <person name="Sarrocco S."/>
            <person name="Vannacci G."/>
        </authorList>
    </citation>
    <scope>NUCLEOTIDE SEQUENCE [LARGE SCALE GENOMIC DNA]</scope>
    <source>
        <strain evidence="5 6">T6085</strain>
    </source>
</reference>
<evidence type="ECO:0000256" key="1">
    <source>
        <dbReference type="ARBA" id="ARBA00022737"/>
    </source>
</evidence>
<dbReference type="PANTHER" id="PTHR10039:SF16">
    <property type="entry name" value="GPI INOSITOL-DEACYLASE"/>
    <property type="match status" value="1"/>
</dbReference>
<comment type="caution">
    <text evidence="5">The sequence shown here is derived from an EMBL/GenBank/DDBJ whole genome shotgun (WGS) entry which is preliminary data.</text>
</comment>
<dbReference type="InterPro" id="IPR036770">
    <property type="entry name" value="Ankyrin_rpt-contain_sf"/>
</dbReference>